<dbReference type="GO" id="GO:0006508">
    <property type="term" value="P:proteolysis"/>
    <property type="evidence" value="ECO:0007669"/>
    <property type="project" value="UniProtKB-KW"/>
</dbReference>
<dbReference type="GO" id="GO:0005615">
    <property type="term" value="C:extracellular space"/>
    <property type="evidence" value="ECO:0007669"/>
    <property type="project" value="TreeGrafter"/>
</dbReference>
<dbReference type="KEGG" id="mgg:MPLG2_0534"/>
<dbReference type="InterPro" id="IPR024571">
    <property type="entry name" value="ERAP1-like_C_dom"/>
</dbReference>
<protein>
    <recommendedName>
        <fullName evidence="5">Aminopeptidase N</fullName>
        <ecNumber evidence="4">3.4.11.2</ecNumber>
    </recommendedName>
    <alternativeName>
        <fullName evidence="12">Alanine aminopeptidase</fullName>
    </alternativeName>
    <alternativeName>
        <fullName evidence="13">Lysyl aminopeptidase</fullName>
    </alternativeName>
</protein>
<dbReference type="GO" id="GO:0008270">
    <property type="term" value="F:zinc ion binding"/>
    <property type="evidence" value="ECO:0007669"/>
    <property type="project" value="InterPro"/>
</dbReference>
<dbReference type="GO" id="GO:0070006">
    <property type="term" value="F:metalloaminopeptidase activity"/>
    <property type="evidence" value="ECO:0007669"/>
    <property type="project" value="TreeGrafter"/>
</dbReference>
<feature type="domain" description="Peptidase M1 membrane alanine aminopeptidase" evidence="14">
    <location>
        <begin position="228"/>
        <end position="444"/>
    </location>
</feature>
<dbReference type="InterPro" id="IPR001930">
    <property type="entry name" value="Peptidase_M1"/>
</dbReference>
<evidence type="ECO:0000256" key="8">
    <source>
        <dbReference type="ARBA" id="ARBA00022723"/>
    </source>
</evidence>
<dbReference type="FunFam" id="1.10.390.10:FF:000004">
    <property type="entry name" value="Aminopeptidase N"/>
    <property type="match status" value="1"/>
</dbReference>
<dbReference type="EC" id="3.4.11.2" evidence="4"/>
<dbReference type="SUPFAM" id="SSF63737">
    <property type="entry name" value="Leukotriene A4 hydrolase N-terminal domain"/>
    <property type="match status" value="1"/>
</dbReference>
<evidence type="ECO:0000256" key="13">
    <source>
        <dbReference type="ARBA" id="ARBA00031533"/>
    </source>
</evidence>
<name>A0A2N9JDD4_9ACTN</name>
<dbReference type="Pfam" id="PF17900">
    <property type="entry name" value="Peptidase_M1_N"/>
    <property type="match status" value="1"/>
</dbReference>
<dbReference type="GO" id="GO:0005737">
    <property type="term" value="C:cytoplasm"/>
    <property type="evidence" value="ECO:0007669"/>
    <property type="project" value="TreeGrafter"/>
</dbReference>
<evidence type="ECO:0000256" key="7">
    <source>
        <dbReference type="ARBA" id="ARBA00022670"/>
    </source>
</evidence>
<evidence type="ECO:0000313" key="18">
    <source>
        <dbReference type="Proteomes" id="UP000238164"/>
    </source>
</evidence>
<dbReference type="PRINTS" id="PR00756">
    <property type="entry name" value="ALADIPTASE"/>
</dbReference>
<dbReference type="EMBL" id="LT985188">
    <property type="protein sequence ID" value="SPD85570.1"/>
    <property type="molecule type" value="Genomic_DNA"/>
</dbReference>
<dbReference type="PANTHER" id="PTHR11533:SF174">
    <property type="entry name" value="PUROMYCIN-SENSITIVE AMINOPEPTIDASE-RELATED"/>
    <property type="match status" value="1"/>
</dbReference>
<proteinExistence type="inferred from homology"/>
<organism evidence="17 18">
    <name type="scientific">Micropruina glycogenica</name>
    <dbReference type="NCBI Taxonomy" id="75385"/>
    <lineage>
        <taxon>Bacteria</taxon>
        <taxon>Bacillati</taxon>
        <taxon>Actinomycetota</taxon>
        <taxon>Actinomycetes</taxon>
        <taxon>Propionibacteriales</taxon>
        <taxon>Nocardioidaceae</taxon>
        <taxon>Micropruina</taxon>
    </lineage>
</organism>
<dbReference type="GO" id="GO:0016020">
    <property type="term" value="C:membrane"/>
    <property type="evidence" value="ECO:0007669"/>
    <property type="project" value="TreeGrafter"/>
</dbReference>
<keyword evidence="11" id="KW-0482">Metalloprotease</keyword>
<keyword evidence="9 17" id="KW-0378">Hydrolase</keyword>
<feature type="domain" description="Aminopeptidase N-like N-terminal" evidence="16">
    <location>
        <begin position="22"/>
        <end position="186"/>
    </location>
</feature>
<dbReference type="GO" id="GO:0042277">
    <property type="term" value="F:peptide binding"/>
    <property type="evidence" value="ECO:0007669"/>
    <property type="project" value="TreeGrafter"/>
</dbReference>
<dbReference type="InterPro" id="IPR027268">
    <property type="entry name" value="Peptidase_M4/M1_CTD_sf"/>
</dbReference>
<dbReference type="Gene3D" id="2.60.40.1730">
    <property type="entry name" value="tricorn interacting facor f3 domain"/>
    <property type="match status" value="1"/>
</dbReference>
<dbReference type="InterPro" id="IPR012778">
    <property type="entry name" value="Pept_M1_aminopeptidase"/>
</dbReference>
<evidence type="ECO:0000313" key="17">
    <source>
        <dbReference type="EMBL" id="SPD85570.1"/>
    </source>
</evidence>
<evidence type="ECO:0000256" key="3">
    <source>
        <dbReference type="ARBA" id="ARBA00010136"/>
    </source>
</evidence>
<dbReference type="GO" id="GO:0016285">
    <property type="term" value="F:alanyl aminopeptidase activity"/>
    <property type="evidence" value="ECO:0007669"/>
    <property type="project" value="UniProtKB-EC"/>
</dbReference>
<dbReference type="Gene3D" id="1.10.390.10">
    <property type="entry name" value="Neutral Protease Domain 2"/>
    <property type="match status" value="1"/>
</dbReference>
<evidence type="ECO:0000259" key="16">
    <source>
        <dbReference type="Pfam" id="PF17900"/>
    </source>
</evidence>
<keyword evidence="8" id="KW-0479">Metal-binding</keyword>
<dbReference type="OrthoDB" id="3885507at2"/>
<comment type="similarity">
    <text evidence="3">Belongs to the peptidase M1 family.</text>
</comment>
<keyword evidence="10" id="KW-0862">Zinc</keyword>
<keyword evidence="6 17" id="KW-0031">Aminopeptidase</keyword>
<dbReference type="InterPro" id="IPR014782">
    <property type="entry name" value="Peptidase_M1_dom"/>
</dbReference>
<comment type="cofactor">
    <cofactor evidence="2">
        <name>Zn(2+)</name>
        <dbReference type="ChEBI" id="CHEBI:29105"/>
    </cofactor>
</comment>
<dbReference type="Pfam" id="PF11838">
    <property type="entry name" value="ERAP1_C"/>
    <property type="match status" value="1"/>
</dbReference>
<dbReference type="InterPro" id="IPR050344">
    <property type="entry name" value="Peptidase_M1_aminopeptidases"/>
</dbReference>
<dbReference type="Pfam" id="PF01433">
    <property type="entry name" value="Peptidase_M1"/>
    <property type="match status" value="1"/>
</dbReference>
<feature type="domain" description="ERAP1-like C-terminal" evidence="15">
    <location>
        <begin position="527"/>
        <end position="841"/>
    </location>
</feature>
<evidence type="ECO:0000256" key="11">
    <source>
        <dbReference type="ARBA" id="ARBA00023049"/>
    </source>
</evidence>
<dbReference type="InterPro" id="IPR042097">
    <property type="entry name" value="Aminopeptidase_N-like_N_sf"/>
</dbReference>
<evidence type="ECO:0000259" key="14">
    <source>
        <dbReference type="Pfam" id="PF01433"/>
    </source>
</evidence>
<keyword evidence="18" id="KW-1185">Reference proteome</keyword>
<evidence type="ECO:0000256" key="9">
    <source>
        <dbReference type="ARBA" id="ARBA00022801"/>
    </source>
</evidence>
<evidence type="ECO:0000256" key="6">
    <source>
        <dbReference type="ARBA" id="ARBA00022438"/>
    </source>
</evidence>
<dbReference type="FunFam" id="2.60.40.1730:FF:000010">
    <property type="entry name" value="Putative aminopeptidase N"/>
    <property type="match status" value="1"/>
</dbReference>
<dbReference type="RefSeq" id="WP_105184772.1">
    <property type="nucleotide sequence ID" value="NZ_BAAAGO010000042.1"/>
</dbReference>
<accession>A0A2N9JDD4</accession>
<sequence length="850" mass="93690">MYPANITRAEAQARAELLSTSSYQVTVDLTGSATTFTSTSTIVFSSGAGSTFVDLIADSIVEATLDDAPLDFSAYNGERVPLDLTTGDHVLAVTAVCRYSNTGEGLHRFVDPVDERIYCYTQLEVADARRVYACFEQPDLKATFAFSVIAPAHWTVLSNSPEVEPLVAGQLGRWEFTPTPPISTYITALIAGDYHTVRSTHQGRDAEIPLSLSCRASMAPHLDADRLFETTARGFEVFEEHFGEAYPFSDYAQIFVPEFNAGAMENAGCVTLRDEYLFRSRVTAASYDSRDNTILHEQAHMWFGDLVTMTWWDDLWLNESFAEWASHFAQDEISRRHGGTDPWAAFCNARKTWAYRQDQLPSTHPIAADMVDLEAVELNFDGITYAKGASALRQLVAFVGLEPFLAGVRTYFARHAWGNTQLSDLLEALEESSGRDLSFFTGQWLQTAGVNTLTCQYELDDEGRFTSFAVLQSALPQWPTLRRHRIGVGLYDPTDDGIERVHRVEVDIDGDRTEIEALIGVPAPAVVLLNDGDLSYAKIRIDRGLSVVVERMHEFRDPVARALLWGATWDMCRDAQLSAADYVELVVRGVAVETDLTAVSAVLGQAEAAVRYYAPPAERPALAVRWTAGLAELLKQVEPGSDHQLAIVRALAASVTTPAGAELLKAWLDGVEVPPGLSIDADLRWRLVTNLARLGGIDEAGIAAELAHDNTATGAEKAAGARAALPTAAAKAEAWRLAVDEPSVPNETHTQLCLQFWQLDQNAALEPYVDKWFDVMQHIAAQQNGWGQRSLAIRRNVGELLFPRPLGDRALAARITDWLATTELTDSVRRMASERLDDLERALRCQEAVE</sequence>
<dbReference type="PANTHER" id="PTHR11533">
    <property type="entry name" value="PROTEASE M1 ZINC METALLOPROTEASE"/>
    <property type="match status" value="1"/>
</dbReference>
<evidence type="ECO:0000256" key="5">
    <source>
        <dbReference type="ARBA" id="ARBA00015611"/>
    </source>
</evidence>
<evidence type="ECO:0000256" key="12">
    <source>
        <dbReference type="ARBA" id="ARBA00029811"/>
    </source>
</evidence>
<comment type="catalytic activity">
    <reaction evidence="1">
        <text>Release of an N-terminal amino acid, Xaa-|-Yaa- from a peptide, amide or arylamide. Xaa is preferably Ala, but may be most amino acids including Pro (slow action). When a terminal hydrophobic residue is followed by a prolyl residue, the two may be released as an intact Xaa-Pro dipeptide.</text>
        <dbReference type="EC" id="3.4.11.2"/>
    </reaction>
</comment>
<dbReference type="SUPFAM" id="SSF55486">
    <property type="entry name" value="Metalloproteases ('zincins'), catalytic domain"/>
    <property type="match status" value="1"/>
</dbReference>
<keyword evidence="7" id="KW-0645">Protease</keyword>
<evidence type="ECO:0000259" key="15">
    <source>
        <dbReference type="Pfam" id="PF11838"/>
    </source>
</evidence>
<evidence type="ECO:0000256" key="2">
    <source>
        <dbReference type="ARBA" id="ARBA00001947"/>
    </source>
</evidence>
<evidence type="ECO:0000256" key="10">
    <source>
        <dbReference type="ARBA" id="ARBA00022833"/>
    </source>
</evidence>
<dbReference type="AlphaFoldDB" id="A0A2N9JDD4"/>
<dbReference type="GO" id="GO:0043171">
    <property type="term" value="P:peptide catabolic process"/>
    <property type="evidence" value="ECO:0007669"/>
    <property type="project" value="TreeGrafter"/>
</dbReference>
<reference evidence="17 18" key="1">
    <citation type="submission" date="2018-02" db="EMBL/GenBank/DDBJ databases">
        <authorList>
            <person name="Cohen D.B."/>
            <person name="Kent A.D."/>
        </authorList>
    </citation>
    <scope>NUCLEOTIDE SEQUENCE [LARGE SCALE GENOMIC DNA]</scope>
    <source>
        <strain evidence="17">1</strain>
    </source>
</reference>
<dbReference type="CDD" id="cd09602">
    <property type="entry name" value="M1_APN"/>
    <property type="match status" value="1"/>
</dbReference>
<gene>
    <name evidence="17" type="primary">pepN</name>
    <name evidence="17" type="ORF">MPLG2_0534</name>
</gene>
<dbReference type="NCBIfam" id="TIGR02412">
    <property type="entry name" value="pepN_strep_liv"/>
    <property type="match status" value="1"/>
</dbReference>
<dbReference type="Proteomes" id="UP000238164">
    <property type="component" value="Chromosome 1"/>
</dbReference>
<evidence type="ECO:0000256" key="1">
    <source>
        <dbReference type="ARBA" id="ARBA00000098"/>
    </source>
</evidence>
<dbReference type="InterPro" id="IPR045357">
    <property type="entry name" value="Aminopeptidase_N-like_N"/>
</dbReference>
<evidence type="ECO:0000256" key="4">
    <source>
        <dbReference type="ARBA" id="ARBA00012564"/>
    </source>
</evidence>